<keyword evidence="3" id="KW-1185">Reference proteome</keyword>
<name>A0A4Y2USM0_ARAVE</name>
<accession>A0A4Y2USM0</accession>
<sequence length="144" mass="16450">MRRLLTSVQRVQTQEEILREFPPYTLPLESGEYQDDITNESKRNNIVQTVFDGEQETSREQVLESKGCEVVDREVILIPSISNEEQVPISELVVEVQTSNDEREDIHDVSVSGEIEDIQGGDKNSKETWSSRLRPRDGSGFVKK</sequence>
<gene>
    <name evidence="2" type="ORF">AVEN_255373_1</name>
</gene>
<comment type="caution">
    <text evidence="2">The sequence shown here is derived from an EMBL/GenBank/DDBJ whole genome shotgun (WGS) entry which is preliminary data.</text>
</comment>
<evidence type="ECO:0000256" key="1">
    <source>
        <dbReference type="SAM" id="MobiDB-lite"/>
    </source>
</evidence>
<dbReference type="AlphaFoldDB" id="A0A4Y2USM0"/>
<dbReference type="EMBL" id="BGPR01038813">
    <property type="protein sequence ID" value="GBO14696.1"/>
    <property type="molecule type" value="Genomic_DNA"/>
</dbReference>
<organism evidence="2 3">
    <name type="scientific">Araneus ventricosus</name>
    <name type="common">Orbweaver spider</name>
    <name type="synonym">Epeira ventricosa</name>
    <dbReference type="NCBI Taxonomy" id="182803"/>
    <lineage>
        <taxon>Eukaryota</taxon>
        <taxon>Metazoa</taxon>
        <taxon>Ecdysozoa</taxon>
        <taxon>Arthropoda</taxon>
        <taxon>Chelicerata</taxon>
        <taxon>Arachnida</taxon>
        <taxon>Araneae</taxon>
        <taxon>Araneomorphae</taxon>
        <taxon>Entelegynae</taxon>
        <taxon>Araneoidea</taxon>
        <taxon>Araneidae</taxon>
        <taxon>Araneus</taxon>
    </lineage>
</organism>
<reference evidence="2 3" key="1">
    <citation type="journal article" date="2019" name="Sci. Rep.">
        <title>Orb-weaving spider Araneus ventricosus genome elucidates the spidroin gene catalogue.</title>
        <authorList>
            <person name="Kono N."/>
            <person name="Nakamura H."/>
            <person name="Ohtoshi R."/>
            <person name="Moran D.A.P."/>
            <person name="Shinohara A."/>
            <person name="Yoshida Y."/>
            <person name="Fujiwara M."/>
            <person name="Mori M."/>
            <person name="Tomita M."/>
            <person name="Arakawa K."/>
        </authorList>
    </citation>
    <scope>NUCLEOTIDE SEQUENCE [LARGE SCALE GENOMIC DNA]</scope>
</reference>
<evidence type="ECO:0000313" key="3">
    <source>
        <dbReference type="Proteomes" id="UP000499080"/>
    </source>
</evidence>
<feature type="region of interest" description="Disordered" evidence="1">
    <location>
        <begin position="99"/>
        <end position="144"/>
    </location>
</feature>
<dbReference type="Proteomes" id="UP000499080">
    <property type="component" value="Unassembled WGS sequence"/>
</dbReference>
<evidence type="ECO:0000313" key="2">
    <source>
        <dbReference type="EMBL" id="GBO14696.1"/>
    </source>
</evidence>
<proteinExistence type="predicted"/>
<protein>
    <submittedName>
        <fullName evidence="2">Uncharacterized protein</fullName>
    </submittedName>
</protein>